<protein>
    <submittedName>
        <fullName evidence="2">Uncharacterized protein</fullName>
    </submittedName>
</protein>
<feature type="region of interest" description="Disordered" evidence="1">
    <location>
        <begin position="57"/>
        <end position="105"/>
    </location>
</feature>
<dbReference type="AlphaFoldDB" id="A0A5E4Q183"/>
<evidence type="ECO:0000256" key="1">
    <source>
        <dbReference type="SAM" id="MobiDB-lite"/>
    </source>
</evidence>
<dbReference type="Proteomes" id="UP000324832">
    <property type="component" value="Unassembled WGS sequence"/>
</dbReference>
<name>A0A5E4Q183_9NEOP</name>
<reference evidence="2 3" key="1">
    <citation type="submission" date="2017-07" db="EMBL/GenBank/DDBJ databases">
        <authorList>
            <person name="Talla V."/>
            <person name="Backstrom N."/>
        </authorList>
    </citation>
    <scope>NUCLEOTIDE SEQUENCE [LARGE SCALE GENOMIC DNA]</scope>
</reference>
<gene>
    <name evidence="2" type="ORF">LSINAPIS_LOCUS4587</name>
</gene>
<keyword evidence="3" id="KW-1185">Reference proteome</keyword>
<dbReference type="EMBL" id="FZQP02001215">
    <property type="protein sequence ID" value="VVC92067.1"/>
    <property type="molecule type" value="Genomic_DNA"/>
</dbReference>
<sequence length="105" mass="12624">MLRHKKKFKNTFVSEDYPKEVQEKRKELRERMLEKRKKGNFAIIDYDKLVIKEKTLNNEKRKRQISASPKNNEQPRKQYVTTNAFDLLKGRNSSVSSTKHENKKQ</sequence>
<organism evidence="2 3">
    <name type="scientific">Leptidea sinapis</name>
    <dbReference type="NCBI Taxonomy" id="189913"/>
    <lineage>
        <taxon>Eukaryota</taxon>
        <taxon>Metazoa</taxon>
        <taxon>Ecdysozoa</taxon>
        <taxon>Arthropoda</taxon>
        <taxon>Hexapoda</taxon>
        <taxon>Insecta</taxon>
        <taxon>Pterygota</taxon>
        <taxon>Neoptera</taxon>
        <taxon>Endopterygota</taxon>
        <taxon>Lepidoptera</taxon>
        <taxon>Glossata</taxon>
        <taxon>Ditrysia</taxon>
        <taxon>Papilionoidea</taxon>
        <taxon>Pieridae</taxon>
        <taxon>Dismorphiinae</taxon>
        <taxon>Leptidea</taxon>
    </lineage>
</organism>
<evidence type="ECO:0000313" key="3">
    <source>
        <dbReference type="Proteomes" id="UP000324832"/>
    </source>
</evidence>
<evidence type="ECO:0000313" key="2">
    <source>
        <dbReference type="EMBL" id="VVC92067.1"/>
    </source>
</evidence>
<proteinExistence type="predicted"/>
<accession>A0A5E4Q183</accession>